<dbReference type="EMBL" id="JACHMH010000001">
    <property type="protein sequence ID" value="MBB4677412.1"/>
    <property type="molecule type" value="Genomic_DNA"/>
</dbReference>
<dbReference type="InterPro" id="IPR011990">
    <property type="entry name" value="TPR-like_helical_dom_sf"/>
</dbReference>
<evidence type="ECO:0000313" key="1">
    <source>
        <dbReference type="EMBL" id="MBB4677412.1"/>
    </source>
</evidence>
<organism evidence="1 2">
    <name type="scientific">Crossiella cryophila</name>
    <dbReference type="NCBI Taxonomy" id="43355"/>
    <lineage>
        <taxon>Bacteria</taxon>
        <taxon>Bacillati</taxon>
        <taxon>Actinomycetota</taxon>
        <taxon>Actinomycetes</taxon>
        <taxon>Pseudonocardiales</taxon>
        <taxon>Pseudonocardiaceae</taxon>
        <taxon>Crossiella</taxon>
    </lineage>
</organism>
<dbReference type="SUPFAM" id="SSF48452">
    <property type="entry name" value="TPR-like"/>
    <property type="match status" value="2"/>
</dbReference>
<dbReference type="Gene3D" id="1.25.40.10">
    <property type="entry name" value="Tetratricopeptide repeat domain"/>
    <property type="match status" value="3"/>
</dbReference>
<accession>A0A7W7CA71</accession>
<sequence length="1165" mass="126141">MTDRPRRIEVGDSGMASASSGGYANTGVHIGDVNLLTGVPVRTNYRHQVRRIAPPQLLDRERELAELAEFCTSPATAGRYRWWQAGAWSGKTALLSWFTLNPPPGVRVISFFITARLAGQNNRAAFLDNLLEQLLALLGETVPPFLTEHTREPHLLSRLEHAAQLCQDRGEQLILLVDGLDEDRGVTTGPDAHSIAALLPDPPPAGMRVLVAGRPNPPVPADVPQHHPLHAKDIVRPLAPSRAAKAIRREMERDLHCLLNGTPLEQDLLGLLTAAGGGLTKFDLAELTELTDCSPWEVASHLNTVTGRSFARRDSHYQPEQSPEVFLLGHEDIQLTAQDMLGPARLAAYRERLHGWAEGYRERGWPVGTPEYLVRGYHTMLTALGDLVRLTALVTDPGRQERMHEYSGSDSNALAEIVSVLAGQVERAQPDLTAITRLAVHRDHLNDRHSDIPPEMPAAWAMVGQVSRAEALLQFLTPAHARLDGVLALVEIVADPALLVEATPLAKGHKDLLRLAAAHARIGDLDRAAALMDQVEGQAADAAPEDRSEILLDLALTRFRLGETESAIETITGVKSAPALPGPVDRAAQLIGIANVRVRMGEVAMARTLAGEAERLLRSVPDRDEPALLDSLAKVLARCGDLQHAETVARAITNPYTRDNALRAVARASDPHRSAAIIRSIADQATKVSTMALVTADLDRLQALVWLAEADTLTQVIEDAYDRGLARADITTALIRIGELGHAEASARAIEDPRTHATALIAVATAHARTGTVDRAFTLVHDAYSYVRTYGDRVRVAETLLATAQACIRVGDHSRAVRLLSEAEPWARGSDNGAGRGHLLCLLADALLDAGAFDQAKTLADTVPEDWRDVAATYLTEHLSDSGDLAQAERIARAIPTHRARYWALLTVADAGAAALIDEVEAHADEEDDLLWREELLARMAESMAGHDELVDRAVTTARSLTMTHLRFAALASAALGHARLGQDRDSATLLDEVEDIAQQATLELRENSQVVPEVIAGLARIGDFDRAERLISALPDGLHRSMALSECVRELATRGDLGRAERLTGDITVLDSRVRSLLVLAQADPARRDSLIDEAEQVAGTTGNPDFQAGMLIDIAAHAPERATRLIARAIQLHDLDNAVGELVRVQPTAIDTIEQELAVVSGD</sequence>
<dbReference type="RefSeq" id="WP_185003366.1">
    <property type="nucleotide sequence ID" value="NZ_BAAAUI010000035.1"/>
</dbReference>
<proteinExistence type="predicted"/>
<evidence type="ECO:0000313" key="2">
    <source>
        <dbReference type="Proteomes" id="UP000533598"/>
    </source>
</evidence>
<gene>
    <name evidence="1" type="ORF">HNR67_003530</name>
</gene>
<comment type="caution">
    <text evidence="1">The sequence shown here is derived from an EMBL/GenBank/DDBJ whole genome shotgun (WGS) entry which is preliminary data.</text>
</comment>
<name>A0A7W7CA71_9PSEU</name>
<dbReference type="Proteomes" id="UP000533598">
    <property type="component" value="Unassembled WGS sequence"/>
</dbReference>
<protein>
    <submittedName>
        <fullName evidence="1">Uncharacterized protein</fullName>
    </submittedName>
</protein>
<dbReference type="AlphaFoldDB" id="A0A7W7CA71"/>
<reference evidence="1 2" key="1">
    <citation type="submission" date="2020-08" db="EMBL/GenBank/DDBJ databases">
        <title>Sequencing the genomes of 1000 actinobacteria strains.</title>
        <authorList>
            <person name="Klenk H.-P."/>
        </authorList>
    </citation>
    <scope>NUCLEOTIDE SEQUENCE [LARGE SCALE GENOMIC DNA]</scope>
    <source>
        <strain evidence="1 2">DSM 44230</strain>
    </source>
</reference>
<keyword evidence="2" id="KW-1185">Reference proteome</keyword>